<organism evidence="3 4">
    <name type="scientific">Hirsutella minnesotensis 3608</name>
    <dbReference type="NCBI Taxonomy" id="1043627"/>
    <lineage>
        <taxon>Eukaryota</taxon>
        <taxon>Fungi</taxon>
        <taxon>Dikarya</taxon>
        <taxon>Ascomycota</taxon>
        <taxon>Pezizomycotina</taxon>
        <taxon>Sordariomycetes</taxon>
        <taxon>Hypocreomycetidae</taxon>
        <taxon>Hypocreales</taxon>
        <taxon>Ophiocordycipitaceae</taxon>
        <taxon>Hirsutella</taxon>
    </lineage>
</organism>
<feature type="compositionally biased region" description="Acidic residues" evidence="1">
    <location>
        <begin position="103"/>
        <end position="113"/>
    </location>
</feature>
<feature type="signal peptide" evidence="2">
    <location>
        <begin position="1"/>
        <end position="18"/>
    </location>
</feature>
<keyword evidence="2" id="KW-0732">Signal</keyword>
<feature type="compositionally biased region" description="Gly residues" evidence="1">
    <location>
        <begin position="588"/>
        <end position="603"/>
    </location>
</feature>
<dbReference type="Proteomes" id="UP000054481">
    <property type="component" value="Unassembled WGS sequence"/>
</dbReference>
<feature type="region of interest" description="Disordered" evidence="1">
    <location>
        <begin position="239"/>
        <end position="316"/>
    </location>
</feature>
<feature type="region of interest" description="Disordered" evidence="1">
    <location>
        <begin position="103"/>
        <end position="126"/>
    </location>
</feature>
<reference evidence="3 4" key="1">
    <citation type="journal article" date="2014" name="Genome Biol. Evol.">
        <title>Comparative genomics and transcriptomics analyses reveal divergent lifestyle features of nematode endoparasitic fungus Hirsutella minnesotensis.</title>
        <authorList>
            <person name="Lai Y."/>
            <person name="Liu K."/>
            <person name="Zhang X."/>
            <person name="Zhang X."/>
            <person name="Li K."/>
            <person name="Wang N."/>
            <person name="Shu C."/>
            <person name="Wu Y."/>
            <person name="Wang C."/>
            <person name="Bushley K.E."/>
            <person name="Xiang M."/>
            <person name="Liu X."/>
        </authorList>
    </citation>
    <scope>NUCLEOTIDE SEQUENCE [LARGE SCALE GENOMIC DNA]</scope>
    <source>
        <strain evidence="3 4">3608</strain>
    </source>
</reference>
<protein>
    <submittedName>
        <fullName evidence="3">Uncharacterized protein</fullName>
    </submittedName>
</protein>
<feature type="compositionally biased region" description="Low complexity" evidence="1">
    <location>
        <begin position="368"/>
        <end position="377"/>
    </location>
</feature>
<evidence type="ECO:0000313" key="4">
    <source>
        <dbReference type="Proteomes" id="UP000054481"/>
    </source>
</evidence>
<evidence type="ECO:0000256" key="1">
    <source>
        <dbReference type="SAM" id="MobiDB-lite"/>
    </source>
</evidence>
<sequence>MHSVTWAAVGLLAAAAEAAPRHVPIEVARGADVPAGQESSLGKGFGIAPLGLDRLAGSGTAARSGFERHDRRAAAVDDGCVASRIIVSTTTVDVTVYVTETEEPCPYESEEPEPCPYEEPASSPATRTATATVVPFTNFNEPQRGSPATSYRGAAPSMVAQQPYKAPPGVVNAVAPLTQPGGGPVAPQATVSITRPFGTGSYNGNGAGPNPSVTKIVVPVTQPVGPNFGTGAYEPSVVPFRDLPSNSRGPFPGDSPLKSKGPHGGDGIIAVPKPTYGPGNGGPEHGGPGGFGNGGPGGPGNGGPGGPGYGGPGGALEPTYTRTLLLESHIHSTVTSFKTAPSAAGYALPGSNQGGGRSPTNGGPGSYTGSNGRSPSNGSGGPLNGTGSYDSSNGRSPANGAAGGPTYGGAGNYGLGKGRSPANGAAGNPTYGGADSHGLDKGQSPANGAAGNPTYGGAGNYSLGKGQSPSSNGAHEPSHGDGGNYNGGNYNGGDRRSPSNAPNRGAAGYGTHDGYTASRNIAAQSPSEDAPDIVQFDPSASTKPPKVHKPVPDDNDVTTAGGNNIIINGPVDDNDNDAAPIDSPSTGGLLGGGSNNNGEGKSGLLGLGILGIL</sequence>
<dbReference type="AlphaFoldDB" id="A0A0F7ZI67"/>
<feature type="compositionally biased region" description="Gly residues" evidence="1">
    <location>
        <begin position="480"/>
        <end position="491"/>
    </location>
</feature>
<feature type="region of interest" description="Disordered" evidence="1">
    <location>
        <begin position="348"/>
        <end position="603"/>
    </location>
</feature>
<feature type="compositionally biased region" description="Gly residues" evidence="1">
    <location>
        <begin position="278"/>
        <end position="314"/>
    </location>
</feature>
<feature type="chain" id="PRO_5002525761" evidence="2">
    <location>
        <begin position="19"/>
        <end position="613"/>
    </location>
</feature>
<dbReference type="EMBL" id="KQ030534">
    <property type="protein sequence ID" value="KJZ73466.1"/>
    <property type="molecule type" value="Genomic_DNA"/>
</dbReference>
<gene>
    <name evidence="3" type="ORF">HIM_07022</name>
</gene>
<evidence type="ECO:0000256" key="2">
    <source>
        <dbReference type="SAM" id="SignalP"/>
    </source>
</evidence>
<proteinExistence type="predicted"/>
<accession>A0A0F7ZI67</accession>
<keyword evidence="4" id="KW-1185">Reference proteome</keyword>
<name>A0A0F7ZI67_9HYPO</name>
<feature type="compositionally biased region" description="Polar residues" evidence="1">
    <location>
        <begin position="517"/>
        <end position="527"/>
    </location>
</feature>
<feature type="compositionally biased region" description="Gly residues" evidence="1">
    <location>
        <begin position="352"/>
        <end position="366"/>
    </location>
</feature>
<evidence type="ECO:0000313" key="3">
    <source>
        <dbReference type="EMBL" id="KJZ73466.1"/>
    </source>
</evidence>
<feature type="compositionally biased region" description="Gly residues" evidence="1">
    <location>
        <begin position="401"/>
        <end position="417"/>
    </location>
</feature>